<dbReference type="AlphaFoldDB" id="A0A6N3FLP4"/>
<dbReference type="EMBL" id="CACRTU010000024">
    <property type="protein sequence ID" value="VYU52900.1"/>
    <property type="molecule type" value="Genomic_DNA"/>
</dbReference>
<organism evidence="1">
    <name type="scientific">Clostridium butyricum</name>
    <dbReference type="NCBI Taxonomy" id="1492"/>
    <lineage>
        <taxon>Bacteria</taxon>
        <taxon>Bacillati</taxon>
        <taxon>Bacillota</taxon>
        <taxon>Clostridia</taxon>
        <taxon>Eubacteriales</taxon>
        <taxon>Clostridiaceae</taxon>
        <taxon>Clostridium</taxon>
    </lineage>
</organism>
<evidence type="ECO:0000313" key="1">
    <source>
        <dbReference type="EMBL" id="VYU52900.1"/>
    </source>
</evidence>
<protein>
    <submittedName>
        <fullName evidence="1">Uncharacterized protein</fullName>
    </submittedName>
</protein>
<name>A0A6N3FLP4_CLOBU</name>
<reference evidence="1" key="1">
    <citation type="submission" date="2019-11" db="EMBL/GenBank/DDBJ databases">
        <authorList>
            <person name="Feng L."/>
        </authorList>
    </citation>
    <scope>NUCLEOTIDE SEQUENCE</scope>
    <source>
        <strain evidence="1">CButyricumLFYP62</strain>
    </source>
</reference>
<proteinExistence type="predicted"/>
<accession>A0A6N3FLP4</accession>
<sequence>MEEELRILAELLKETATKYNLSYVSNTFIDGCVMLNAQNQKKEKCANIFITEEE</sequence>
<gene>
    <name evidence="1" type="ORF">CBLFYP62_02636</name>
</gene>
<dbReference type="RefSeq" id="WP_156737035.1">
    <property type="nucleotide sequence ID" value="NZ_CACRTU010000024.1"/>
</dbReference>